<comment type="similarity">
    <text evidence="4">Belongs to the EXORDIUM family.</text>
</comment>
<dbReference type="Pfam" id="PF04674">
    <property type="entry name" value="Phi_1"/>
    <property type="match status" value="1"/>
</dbReference>
<dbReference type="Proteomes" id="UP000001514">
    <property type="component" value="Unassembled WGS sequence"/>
</dbReference>
<dbReference type="HOGENOM" id="CLU_053777_1_0_1"/>
<dbReference type="InterPro" id="IPR006766">
    <property type="entry name" value="EXORDIUM-like"/>
</dbReference>
<dbReference type="EMBL" id="GL377583">
    <property type="protein sequence ID" value="EFJ26985.1"/>
    <property type="molecule type" value="Genomic_DNA"/>
</dbReference>
<name>D8RLU3_SELML</name>
<dbReference type="KEGG" id="smo:SELMODRAFT_172464"/>
<evidence type="ECO:0000313" key="7">
    <source>
        <dbReference type="EMBL" id="EFJ26985.1"/>
    </source>
</evidence>
<keyword evidence="8" id="KW-1185">Reference proteome</keyword>
<evidence type="ECO:0000256" key="4">
    <source>
        <dbReference type="ARBA" id="ARBA00023591"/>
    </source>
</evidence>
<feature type="signal peptide" evidence="6">
    <location>
        <begin position="1"/>
        <end position="21"/>
    </location>
</feature>
<dbReference type="PANTHER" id="PTHR31279:SF79">
    <property type="entry name" value="PROTEIN EXORDIUM-LIKE 2"/>
    <property type="match status" value="1"/>
</dbReference>
<dbReference type="eggNOG" id="KOG0017">
    <property type="taxonomic scope" value="Eukaryota"/>
</dbReference>
<dbReference type="InParanoid" id="D8RLU3"/>
<dbReference type="PANTHER" id="PTHR31279">
    <property type="entry name" value="PROTEIN EXORDIUM-LIKE 5"/>
    <property type="match status" value="1"/>
</dbReference>
<accession>D8RLU3</accession>
<dbReference type="AlphaFoldDB" id="D8RLU3"/>
<evidence type="ECO:0000256" key="6">
    <source>
        <dbReference type="SAM" id="SignalP"/>
    </source>
</evidence>
<proteinExistence type="inferred from homology"/>
<keyword evidence="3 6" id="KW-0732">Signal</keyword>
<feature type="chain" id="PRO_5003121916" evidence="6">
    <location>
        <begin position="22"/>
        <end position="333"/>
    </location>
</feature>
<comment type="subcellular location">
    <subcellularLocation>
        <location evidence="1">Secreted</location>
    </subcellularLocation>
</comment>
<gene>
    <name evidence="7" type="ORF">SELMODRAFT_172464</name>
</gene>
<dbReference type="GO" id="GO:0005576">
    <property type="term" value="C:extracellular region"/>
    <property type="evidence" value="ECO:0007669"/>
    <property type="project" value="UniProtKB-SubCell"/>
</dbReference>
<organism evidence="8">
    <name type="scientific">Selaginella moellendorffii</name>
    <name type="common">Spikemoss</name>
    <dbReference type="NCBI Taxonomy" id="88036"/>
    <lineage>
        <taxon>Eukaryota</taxon>
        <taxon>Viridiplantae</taxon>
        <taxon>Streptophyta</taxon>
        <taxon>Embryophyta</taxon>
        <taxon>Tracheophyta</taxon>
        <taxon>Lycopodiopsida</taxon>
        <taxon>Selaginellales</taxon>
        <taxon>Selaginellaceae</taxon>
        <taxon>Selaginella</taxon>
    </lineage>
</organism>
<reference evidence="7 8" key="1">
    <citation type="journal article" date="2011" name="Science">
        <title>The Selaginella genome identifies genetic changes associated with the evolution of vascular plants.</title>
        <authorList>
            <person name="Banks J.A."/>
            <person name="Nishiyama T."/>
            <person name="Hasebe M."/>
            <person name="Bowman J.L."/>
            <person name="Gribskov M."/>
            <person name="dePamphilis C."/>
            <person name="Albert V.A."/>
            <person name="Aono N."/>
            <person name="Aoyama T."/>
            <person name="Ambrose B.A."/>
            <person name="Ashton N.W."/>
            <person name="Axtell M.J."/>
            <person name="Barker E."/>
            <person name="Barker M.S."/>
            <person name="Bennetzen J.L."/>
            <person name="Bonawitz N.D."/>
            <person name="Chapple C."/>
            <person name="Cheng C."/>
            <person name="Correa L.G."/>
            <person name="Dacre M."/>
            <person name="DeBarry J."/>
            <person name="Dreyer I."/>
            <person name="Elias M."/>
            <person name="Engstrom E.M."/>
            <person name="Estelle M."/>
            <person name="Feng L."/>
            <person name="Finet C."/>
            <person name="Floyd S.K."/>
            <person name="Frommer W.B."/>
            <person name="Fujita T."/>
            <person name="Gramzow L."/>
            <person name="Gutensohn M."/>
            <person name="Harholt J."/>
            <person name="Hattori M."/>
            <person name="Heyl A."/>
            <person name="Hirai T."/>
            <person name="Hiwatashi Y."/>
            <person name="Ishikawa M."/>
            <person name="Iwata M."/>
            <person name="Karol K.G."/>
            <person name="Koehler B."/>
            <person name="Kolukisaoglu U."/>
            <person name="Kubo M."/>
            <person name="Kurata T."/>
            <person name="Lalonde S."/>
            <person name="Li K."/>
            <person name="Li Y."/>
            <person name="Litt A."/>
            <person name="Lyons E."/>
            <person name="Manning G."/>
            <person name="Maruyama T."/>
            <person name="Michael T.P."/>
            <person name="Mikami K."/>
            <person name="Miyazaki S."/>
            <person name="Morinaga S."/>
            <person name="Murata T."/>
            <person name="Mueller-Roeber B."/>
            <person name="Nelson D.R."/>
            <person name="Obara M."/>
            <person name="Oguri Y."/>
            <person name="Olmstead R.G."/>
            <person name="Onodera N."/>
            <person name="Petersen B.L."/>
            <person name="Pils B."/>
            <person name="Prigge M."/>
            <person name="Rensing S.A."/>
            <person name="Riano-Pachon D.M."/>
            <person name="Roberts A.W."/>
            <person name="Sato Y."/>
            <person name="Scheller H.V."/>
            <person name="Schulz B."/>
            <person name="Schulz C."/>
            <person name="Shakirov E.V."/>
            <person name="Shibagaki N."/>
            <person name="Shinohara N."/>
            <person name="Shippen D.E."/>
            <person name="Soerensen I."/>
            <person name="Sotooka R."/>
            <person name="Sugimoto N."/>
            <person name="Sugita M."/>
            <person name="Sumikawa N."/>
            <person name="Tanurdzic M."/>
            <person name="Theissen G."/>
            <person name="Ulvskov P."/>
            <person name="Wakazuki S."/>
            <person name="Weng J.K."/>
            <person name="Willats W.W."/>
            <person name="Wipf D."/>
            <person name="Wolf P.G."/>
            <person name="Yang L."/>
            <person name="Zimmer A.D."/>
            <person name="Zhu Q."/>
            <person name="Mitros T."/>
            <person name="Hellsten U."/>
            <person name="Loque D."/>
            <person name="Otillar R."/>
            <person name="Salamov A."/>
            <person name="Schmutz J."/>
            <person name="Shapiro H."/>
            <person name="Lindquist E."/>
            <person name="Lucas S."/>
            <person name="Rokhsar D."/>
            <person name="Grigoriev I.V."/>
        </authorList>
    </citation>
    <scope>NUCLEOTIDE SEQUENCE [LARGE SCALE GENOMIC DNA]</scope>
</reference>
<sequence>MTRLLLYLACVLPAVVQIAAASPWDSSKLKAQPIGRVKGPSGLLFHDGSILVGQNNTISIYVTFYGNFTKVQRRTIRSFLRSFQPPAAPTVARWWEITKSYVNRKGATVGRLVRRGREVRDKSYSMGKELNLTQIETMILRLLGHFPTDPQGIYLLLLADDVKVKGLCKQFCGQHSFVVPQSATDRKGLAYAWIANTEKRCPATCSWPFGSSKPKPLPPPKKEGKKPPPPPQQQVKGLVPPNGDVGIDGMIVNIAEMLSSVATNPFLNGYYSLQGKNVMSEAVGFCKDRKALPDDLLRNKTTGASFNVFGYRKRQFLVPKMYNPATRRCDSQA</sequence>
<keyword evidence="2" id="KW-0964">Secreted</keyword>
<evidence type="ECO:0000313" key="8">
    <source>
        <dbReference type="Proteomes" id="UP000001514"/>
    </source>
</evidence>
<feature type="region of interest" description="Disordered" evidence="5">
    <location>
        <begin position="209"/>
        <end position="234"/>
    </location>
</feature>
<evidence type="ECO:0000256" key="1">
    <source>
        <dbReference type="ARBA" id="ARBA00004613"/>
    </source>
</evidence>
<evidence type="ECO:0000256" key="5">
    <source>
        <dbReference type="SAM" id="MobiDB-lite"/>
    </source>
</evidence>
<protein>
    <submittedName>
        <fullName evidence="7">Uncharacterized protein</fullName>
    </submittedName>
</protein>
<dbReference type="Gramene" id="EFJ26985">
    <property type="protein sequence ID" value="EFJ26985"/>
    <property type="gene ID" value="SELMODRAFT_172464"/>
</dbReference>
<evidence type="ECO:0000256" key="2">
    <source>
        <dbReference type="ARBA" id="ARBA00022525"/>
    </source>
</evidence>
<evidence type="ECO:0000256" key="3">
    <source>
        <dbReference type="ARBA" id="ARBA00022729"/>
    </source>
</evidence>